<gene>
    <name evidence="5" type="ORF">TELCIR_15225</name>
</gene>
<evidence type="ECO:0000256" key="1">
    <source>
        <dbReference type="ARBA" id="ARBA00004496"/>
    </source>
</evidence>
<evidence type="ECO:0000256" key="2">
    <source>
        <dbReference type="ARBA" id="ARBA00022490"/>
    </source>
</evidence>
<evidence type="ECO:0000259" key="4">
    <source>
        <dbReference type="SMART" id="SM00055"/>
    </source>
</evidence>
<dbReference type="SMART" id="SM00055">
    <property type="entry name" value="FCH"/>
    <property type="match status" value="1"/>
</dbReference>
<keyword evidence="3" id="KW-0597">Phosphoprotein</keyword>
<proteinExistence type="predicted"/>
<dbReference type="Pfam" id="PF00611">
    <property type="entry name" value="FCH"/>
    <property type="match status" value="1"/>
</dbReference>
<dbReference type="InterPro" id="IPR027267">
    <property type="entry name" value="AH/BAR_dom_sf"/>
</dbReference>
<name>A0A2G9TYS4_TELCI</name>
<dbReference type="OrthoDB" id="73680at2759"/>
<dbReference type="PANTHER" id="PTHR23065:SF7">
    <property type="entry name" value="NOSTRIN, ISOFORM H"/>
    <property type="match status" value="1"/>
</dbReference>
<keyword evidence="6" id="KW-1185">Reference proteome</keyword>
<dbReference type="SUPFAM" id="SSF103657">
    <property type="entry name" value="BAR/IMD domain-like"/>
    <property type="match status" value="1"/>
</dbReference>
<dbReference type="EMBL" id="KZ351188">
    <property type="protein sequence ID" value="PIO63189.1"/>
    <property type="molecule type" value="Genomic_DNA"/>
</dbReference>
<dbReference type="GO" id="GO:0005737">
    <property type="term" value="C:cytoplasm"/>
    <property type="evidence" value="ECO:0007669"/>
    <property type="project" value="TreeGrafter"/>
</dbReference>
<feature type="domain" description="FCH" evidence="4">
    <location>
        <begin position="32"/>
        <end position="122"/>
    </location>
</feature>
<sequence length="287" mass="32806">RVPALGNWRNPDLEEIHVTLAILSELEALELKVLISSIESPSNFDQLRQLVQHNNDALREIIAAFEEKAALDFQYSKSLKKISANLHRVTHMTESDIDKGWTSVAEQFDVQATIHSNLGSALTDDVIQPLRSIQLTEAKTIRADTKDATLRKKRLLYESSKQLEKLEQSFDQQNNGERASLKKKRLEEQVKKQEETYIWETVDLEKQRRLYERKDKTLQDSKLAESMFDRHTNNLDIAVQATAADYIAGIQPSTAAVNHIVLTDVYIHQGDIELRAIPRVVSKRPPE</sequence>
<dbReference type="InterPro" id="IPR001060">
    <property type="entry name" value="FCH_dom"/>
</dbReference>
<dbReference type="Proteomes" id="UP000230423">
    <property type="component" value="Unassembled WGS sequence"/>
</dbReference>
<evidence type="ECO:0000313" key="5">
    <source>
        <dbReference type="EMBL" id="PIO63189.1"/>
    </source>
</evidence>
<protein>
    <recommendedName>
        <fullName evidence="4">FCH domain-containing protein</fullName>
    </recommendedName>
</protein>
<keyword evidence="2" id="KW-0963">Cytoplasm</keyword>
<feature type="non-terminal residue" evidence="5">
    <location>
        <position position="1"/>
    </location>
</feature>
<dbReference type="Gene3D" id="1.20.1270.60">
    <property type="entry name" value="Arfaptin homology (AH) domain/BAR domain"/>
    <property type="match status" value="1"/>
</dbReference>
<evidence type="ECO:0000313" key="6">
    <source>
        <dbReference type="Proteomes" id="UP000230423"/>
    </source>
</evidence>
<dbReference type="AlphaFoldDB" id="A0A2G9TYS4"/>
<dbReference type="GO" id="GO:0005886">
    <property type="term" value="C:plasma membrane"/>
    <property type="evidence" value="ECO:0007669"/>
    <property type="project" value="TreeGrafter"/>
</dbReference>
<organism evidence="5 6">
    <name type="scientific">Teladorsagia circumcincta</name>
    <name type="common">Brown stomach worm</name>
    <name type="synonym">Ostertagia circumcincta</name>
    <dbReference type="NCBI Taxonomy" id="45464"/>
    <lineage>
        <taxon>Eukaryota</taxon>
        <taxon>Metazoa</taxon>
        <taxon>Ecdysozoa</taxon>
        <taxon>Nematoda</taxon>
        <taxon>Chromadorea</taxon>
        <taxon>Rhabditida</taxon>
        <taxon>Rhabditina</taxon>
        <taxon>Rhabditomorpha</taxon>
        <taxon>Strongyloidea</taxon>
        <taxon>Trichostrongylidae</taxon>
        <taxon>Teladorsagia</taxon>
    </lineage>
</organism>
<dbReference type="GO" id="GO:0043226">
    <property type="term" value="C:organelle"/>
    <property type="evidence" value="ECO:0007669"/>
    <property type="project" value="UniProtKB-ARBA"/>
</dbReference>
<dbReference type="PANTHER" id="PTHR23065">
    <property type="entry name" value="PROLINE-SERINE-THREONINE PHOSPHATASE INTERACTING PROTEIN 1"/>
    <property type="match status" value="1"/>
</dbReference>
<comment type="subcellular location">
    <subcellularLocation>
        <location evidence="1">Cytoplasm</location>
    </subcellularLocation>
</comment>
<accession>A0A2G9TYS4</accession>
<evidence type="ECO:0000256" key="3">
    <source>
        <dbReference type="ARBA" id="ARBA00022553"/>
    </source>
</evidence>
<reference evidence="5 6" key="1">
    <citation type="submission" date="2015-09" db="EMBL/GenBank/DDBJ databases">
        <title>Draft genome of the parasitic nematode Teladorsagia circumcincta isolate WARC Sus (inbred).</title>
        <authorList>
            <person name="Mitreva M."/>
        </authorList>
    </citation>
    <scope>NUCLEOTIDE SEQUENCE [LARGE SCALE GENOMIC DNA]</scope>
    <source>
        <strain evidence="5 6">S</strain>
    </source>
</reference>